<dbReference type="GO" id="GO:0016020">
    <property type="term" value="C:membrane"/>
    <property type="evidence" value="ECO:0007669"/>
    <property type="project" value="UniProtKB-SubCell"/>
</dbReference>
<evidence type="ECO:0000256" key="5">
    <source>
        <dbReference type="SAM" id="Phobius"/>
    </source>
</evidence>
<feature type="transmembrane region" description="Helical" evidence="5">
    <location>
        <begin position="180"/>
        <end position="202"/>
    </location>
</feature>
<comment type="subcellular location">
    <subcellularLocation>
        <location evidence="1">Membrane</location>
        <topology evidence="1">Multi-pass membrane protein</topology>
    </subcellularLocation>
</comment>
<dbReference type="AlphaFoldDB" id="A0A7W4UIC2"/>
<reference evidence="7 8" key="1">
    <citation type="submission" date="2020-08" db="EMBL/GenBank/DDBJ databases">
        <title>The Agave Microbiome: Exploring the role of microbial communities in plant adaptations to desert environments.</title>
        <authorList>
            <person name="Partida-Martinez L.P."/>
        </authorList>
    </citation>
    <scope>NUCLEOTIDE SEQUENCE [LARGE SCALE GENOMIC DNA]</scope>
    <source>
        <strain evidence="7 8">RAS26</strain>
    </source>
</reference>
<dbReference type="RefSeq" id="WP_183297505.1">
    <property type="nucleotide sequence ID" value="NZ_JACHVX010000006.1"/>
</dbReference>
<dbReference type="PANTHER" id="PTHR43229:SF2">
    <property type="entry name" value="NODULATION PROTEIN J"/>
    <property type="match status" value="1"/>
</dbReference>
<feature type="transmembrane region" description="Helical" evidence="5">
    <location>
        <begin position="106"/>
        <end position="131"/>
    </location>
</feature>
<dbReference type="PANTHER" id="PTHR43229">
    <property type="entry name" value="NODULATION PROTEIN J"/>
    <property type="match status" value="1"/>
</dbReference>
<name>A0A7W4UIC2_9CELL</name>
<evidence type="ECO:0000313" key="8">
    <source>
        <dbReference type="Proteomes" id="UP000518206"/>
    </source>
</evidence>
<sequence length="284" mass="30398">MNPTTYAIRVGIGRGLAEFRQSLRSSQDWMFYVVVGLGSLAYLWANRATPVEGTGLLMPTLILPSMLGGLVVFGGIVGPAFTLAIEREDGTLLRAKAVPHGITGYISGQVLFQSIGVLPMLVVLLVPSALLFDGLMHQGARGWLVVVGYLVLGLATCLPIGFIIGSLATTPNKVSTWGMLPVIGLAIVSGIFVPLSALPGWLQSVAQVFPMYWAGLGMRSAFLPDSAAALEIGGSWRTLETVVVLVLWAVVSMLLLPPLLRRMARRESGSSVEARRQERMQRVG</sequence>
<dbReference type="InterPro" id="IPR051784">
    <property type="entry name" value="Nod_factor_ABC_transporter"/>
</dbReference>
<protein>
    <submittedName>
        <fullName evidence="7">ABC-2 type transport system permease protein</fullName>
    </submittedName>
</protein>
<evidence type="ECO:0000256" key="2">
    <source>
        <dbReference type="ARBA" id="ARBA00022692"/>
    </source>
</evidence>
<feature type="transmembrane region" description="Helical" evidence="5">
    <location>
        <begin position="65"/>
        <end position="85"/>
    </location>
</feature>
<feature type="transmembrane region" description="Helical" evidence="5">
    <location>
        <begin position="29"/>
        <end position="45"/>
    </location>
</feature>
<proteinExistence type="predicted"/>
<gene>
    <name evidence="7" type="ORF">FHR80_003653</name>
</gene>
<dbReference type="GO" id="GO:0140359">
    <property type="term" value="F:ABC-type transporter activity"/>
    <property type="evidence" value="ECO:0007669"/>
    <property type="project" value="InterPro"/>
</dbReference>
<keyword evidence="2 5" id="KW-0812">Transmembrane</keyword>
<evidence type="ECO:0000313" key="7">
    <source>
        <dbReference type="EMBL" id="MBB2924717.1"/>
    </source>
</evidence>
<accession>A0A7W4UIC2</accession>
<dbReference type="Pfam" id="PF01061">
    <property type="entry name" value="ABC2_membrane"/>
    <property type="match status" value="1"/>
</dbReference>
<reference evidence="7 8" key="2">
    <citation type="submission" date="2020-08" db="EMBL/GenBank/DDBJ databases">
        <authorList>
            <person name="Partida-Martinez L."/>
            <person name="Huntemann M."/>
            <person name="Clum A."/>
            <person name="Wang J."/>
            <person name="Palaniappan K."/>
            <person name="Ritter S."/>
            <person name="Chen I.-M."/>
            <person name="Stamatis D."/>
            <person name="Reddy T."/>
            <person name="O'Malley R."/>
            <person name="Daum C."/>
            <person name="Shapiro N."/>
            <person name="Ivanova N."/>
            <person name="Kyrpides N."/>
            <person name="Woyke T."/>
        </authorList>
    </citation>
    <scope>NUCLEOTIDE SEQUENCE [LARGE SCALE GENOMIC DNA]</scope>
    <source>
        <strain evidence="7 8">RAS26</strain>
    </source>
</reference>
<organism evidence="7 8">
    <name type="scientific">Cellulomonas cellasea</name>
    <dbReference type="NCBI Taxonomy" id="43670"/>
    <lineage>
        <taxon>Bacteria</taxon>
        <taxon>Bacillati</taxon>
        <taxon>Actinomycetota</taxon>
        <taxon>Actinomycetes</taxon>
        <taxon>Micrococcales</taxon>
        <taxon>Cellulomonadaceae</taxon>
        <taxon>Cellulomonas</taxon>
    </lineage>
</organism>
<feature type="transmembrane region" description="Helical" evidence="5">
    <location>
        <begin position="242"/>
        <end position="260"/>
    </location>
</feature>
<evidence type="ECO:0000259" key="6">
    <source>
        <dbReference type="Pfam" id="PF01061"/>
    </source>
</evidence>
<keyword evidence="3 5" id="KW-1133">Transmembrane helix</keyword>
<comment type="caution">
    <text evidence="7">The sequence shown here is derived from an EMBL/GenBank/DDBJ whole genome shotgun (WGS) entry which is preliminary data.</text>
</comment>
<dbReference type="Proteomes" id="UP000518206">
    <property type="component" value="Unassembled WGS sequence"/>
</dbReference>
<dbReference type="InterPro" id="IPR013525">
    <property type="entry name" value="ABC2_TM"/>
</dbReference>
<feature type="transmembrane region" description="Helical" evidence="5">
    <location>
        <begin position="143"/>
        <end position="168"/>
    </location>
</feature>
<keyword evidence="4 5" id="KW-0472">Membrane</keyword>
<evidence type="ECO:0000256" key="4">
    <source>
        <dbReference type="ARBA" id="ARBA00023136"/>
    </source>
</evidence>
<evidence type="ECO:0000256" key="3">
    <source>
        <dbReference type="ARBA" id="ARBA00022989"/>
    </source>
</evidence>
<feature type="domain" description="ABC-2 type transporter transmembrane" evidence="6">
    <location>
        <begin position="59"/>
        <end position="222"/>
    </location>
</feature>
<evidence type="ECO:0000256" key="1">
    <source>
        <dbReference type="ARBA" id="ARBA00004141"/>
    </source>
</evidence>
<dbReference type="EMBL" id="JACHVX010000006">
    <property type="protein sequence ID" value="MBB2924717.1"/>
    <property type="molecule type" value="Genomic_DNA"/>
</dbReference>